<evidence type="ECO:0000256" key="2">
    <source>
        <dbReference type="ARBA" id="ARBA00022525"/>
    </source>
</evidence>
<dbReference type="InterPro" id="IPR018511">
    <property type="entry name" value="Hemolysin-typ_Ca-bd_CS"/>
</dbReference>
<name>A0A7V7PMM4_9HYPH</name>
<dbReference type="PROSITE" id="PS00330">
    <property type="entry name" value="HEMOLYSIN_CALCIUM"/>
    <property type="match status" value="4"/>
</dbReference>
<dbReference type="Gene3D" id="3.40.50.1110">
    <property type="entry name" value="SGNH hydrolase"/>
    <property type="match status" value="1"/>
</dbReference>
<dbReference type="SUPFAM" id="SSF51120">
    <property type="entry name" value="beta-Roll"/>
    <property type="match status" value="2"/>
</dbReference>
<evidence type="ECO:0000313" key="7">
    <source>
        <dbReference type="Proteomes" id="UP000432089"/>
    </source>
</evidence>
<comment type="caution">
    <text evidence="6">The sequence shown here is derived from an EMBL/GenBank/DDBJ whole genome shotgun (WGS) entry which is preliminary data.</text>
</comment>
<dbReference type="SUPFAM" id="SSF52266">
    <property type="entry name" value="SGNH hydrolase"/>
    <property type="match status" value="1"/>
</dbReference>
<keyword evidence="3" id="KW-0378">Hydrolase</keyword>
<dbReference type="GO" id="GO:0005509">
    <property type="term" value="F:calcium ion binding"/>
    <property type="evidence" value="ECO:0007669"/>
    <property type="project" value="InterPro"/>
</dbReference>
<dbReference type="InterPro" id="IPR001343">
    <property type="entry name" value="Hemolysn_Ca-bd"/>
</dbReference>
<organism evidence="6 7">
    <name type="scientific">Plantimonas leprariae</name>
    <dbReference type="NCBI Taxonomy" id="2615207"/>
    <lineage>
        <taxon>Bacteria</taxon>
        <taxon>Pseudomonadati</taxon>
        <taxon>Pseudomonadota</taxon>
        <taxon>Alphaproteobacteria</taxon>
        <taxon>Hyphomicrobiales</taxon>
        <taxon>Aurantimonadaceae</taxon>
        <taxon>Plantimonas</taxon>
    </lineage>
</organism>
<proteinExistence type="predicted"/>
<dbReference type="InterPro" id="IPR036514">
    <property type="entry name" value="SGNH_hydro_sf"/>
</dbReference>
<sequence>MLLPPLADGPHVNRKIPQSLAAVDECTEQSLTSSLGETNGYRPPLFLRKGFRIRPDRRGSCRPMIFLQRDASNAADVHFTGEQARILKDGSVVRDWTGGGVIGGVPQGSGYTLEVVKNGQVVTDTLAIGMVVGTIGQSNMGYWYSNGTPSRGVVDASPETFQLKNGEWATISGDAARTFANALAASTSVPVALVDGSFGSTSLLAKYTNSNGNWQSTAEGSLYDRFLDKLNVVGGHAELVLWIQGENDARAGATTAEYLDGLNDLFARLRADVGPTAILASKLGTTIYGDPQWSPYMAKDYADAVRLAQTMADEANGDVTFLGADDLSLQDPIHRTTVSSAIEGLRLLDAYLSKLGVDPIFHSVAGTDGQDALAGSSGMDFVDAGAGDDTIDAGAGNDLVRGGDGADTIDGGDGNDLLSGGLGADRILGGAGNDRITGDEGDDRIEAGAGNDVVAGGFGHDEIHGGDGDDVLEGGLGDDAVFGDAGNDTIKLGGGNDRIDAGDGDDVILVENFSHSNYSGPGYGISSVEGGAGYDVLQASANKTVIALNGLSGVELVTAGGFTGVTLTGSNAADTFDLRSTVLDGIDAIDMGEGDDSVFGSAAADRISGGAGADRLTGEGGNDVLIGGDGDDVMDGGEGIDFVQMVGRFSDSTIDRATGRIANAKDGVDTVSNVEFVNFLDGVYDWVNDRFDPTPPFSGVRVDGTSGNDIVSPLTSVGKQA</sequence>
<evidence type="ECO:0000313" key="6">
    <source>
        <dbReference type="EMBL" id="KAB0678119.1"/>
    </source>
</evidence>
<dbReference type="PANTHER" id="PTHR38340:SF1">
    <property type="entry name" value="S-LAYER PROTEIN"/>
    <property type="match status" value="1"/>
</dbReference>
<feature type="region of interest" description="Disordered" evidence="4">
    <location>
        <begin position="698"/>
        <end position="721"/>
    </location>
</feature>
<comment type="subcellular location">
    <subcellularLocation>
        <location evidence="1">Secreted</location>
    </subcellularLocation>
</comment>
<evidence type="ECO:0000256" key="3">
    <source>
        <dbReference type="ARBA" id="ARBA00022801"/>
    </source>
</evidence>
<gene>
    <name evidence="6" type="ORF">F6X38_17000</name>
</gene>
<accession>A0A7V7PMM4</accession>
<dbReference type="Gene3D" id="2.150.10.10">
    <property type="entry name" value="Serralysin-like metalloprotease, C-terminal"/>
    <property type="match status" value="2"/>
</dbReference>
<evidence type="ECO:0000256" key="4">
    <source>
        <dbReference type="SAM" id="MobiDB-lite"/>
    </source>
</evidence>
<evidence type="ECO:0000259" key="5">
    <source>
        <dbReference type="Pfam" id="PF03629"/>
    </source>
</evidence>
<feature type="non-terminal residue" evidence="6">
    <location>
        <position position="721"/>
    </location>
</feature>
<feature type="compositionally biased region" description="Polar residues" evidence="4">
    <location>
        <begin position="705"/>
        <end position="721"/>
    </location>
</feature>
<dbReference type="Pfam" id="PF03629">
    <property type="entry name" value="SASA"/>
    <property type="match status" value="1"/>
</dbReference>
<dbReference type="AlphaFoldDB" id="A0A7V7PMM4"/>
<dbReference type="InterPro" id="IPR011049">
    <property type="entry name" value="Serralysin-like_metalloprot_C"/>
</dbReference>
<dbReference type="InterPro" id="IPR005181">
    <property type="entry name" value="SASA"/>
</dbReference>
<keyword evidence="7" id="KW-1185">Reference proteome</keyword>
<dbReference type="PRINTS" id="PR00313">
    <property type="entry name" value="CABNDNGRPT"/>
</dbReference>
<dbReference type="InterPro" id="IPR050557">
    <property type="entry name" value="RTX_toxin/Mannuronan_C5-epim"/>
</dbReference>
<dbReference type="GO" id="GO:0005576">
    <property type="term" value="C:extracellular region"/>
    <property type="evidence" value="ECO:0007669"/>
    <property type="project" value="UniProtKB-SubCell"/>
</dbReference>
<dbReference type="Proteomes" id="UP000432089">
    <property type="component" value="Unassembled WGS sequence"/>
</dbReference>
<feature type="domain" description="Sialate O-acetylesterase" evidence="5">
    <location>
        <begin position="175"/>
        <end position="352"/>
    </location>
</feature>
<evidence type="ECO:0000256" key="1">
    <source>
        <dbReference type="ARBA" id="ARBA00004613"/>
    </source>
</evidence>
<dbReference type="EMBL" id="VZDO01000014">
    <property type="protein sequence ID" value="KAB0678119.1"/>
    <property type="molecule type" value="Genomic_DNA"/>
</dbReference>
<keyword evidence="2" id="KW-0964">Secreted</keyword>
<reference evidence="6 7" key="1">
    <citation type="submission" date="2019-09" db="EMBL/GenBank/DDBJ databases">
        <title>YIM 132180 draft genome.</title>
        <authorList>
            <person name="Zhang K."/>
        </authorList>
    </citation>
    <scope>NUCLEOTIDE SEQUENCE [LARGE SCALE GENOMIC DNA]</scope>
    <source>
        <strain evidence="6 7">YIM 132180</strain>
    </source>
</reference>
<protein>
    <recommendedName>
        <fullName evidence="5">Sialate O-acetylesterase domain-containing protein</fullName>
    </recommendedName>
</protein>
<dbReference type="Pfam" id="PF00353">
    <property type="entry name" value="HemolysinCabind"/>
    <property type="match status" value="4"/>
</dbReference>
<dbReference type="PANTHER" id="PTHR38340">
    <property type="entry name" value="S-LAYER PROTEIN"/>
    <property type="match status" value="1"/>
</dbReference>
<dbReference type="GO" id="GO:0016788">
    <property type="term" value="F:hydrolase activity, acting on ester bonds"/>
    <property type="evidence" value="ECO:0007669"/>
    <property type="project" value="UniProtKB-ARBA"/>
</dbReference>